<dbReference type="RefSeq" id="WP_061517846.1">
    <property type="nucleotide sequence ID" value="NZ_JRUE01000022.1"/>
</dbReference>
<accession>A0A150I2X0</accession>
<name>A0A150I2X0_9GAMM</name>
<evidence type="ECO:0000313" key="1">
    <source>
        <dbReference type="EMBL" id="KXZ74207.1"/>
    </source>
</evidence>
<sequence>MKSNEAKKPMYIFTELGKEKLCKHCDEYWPTDSEFWFMIKSKLKDGTITFRPESACKGCYDRVYRPHHVKGVNKVRSSHEKKVAA</sequence>
<comment type="caution">
    <text evidence="1">The sequence shown here is derived from an EMBL/GenBank/DDBJ whole genome shotgun (WGS) entry which is preliminary data.</text>
</comment>
<gene>
    <name evidence="1" type="ORF">AVENLUH5627_00142</name>
</gene>
<protein>
    <submittedName>
        <fullName evidence="1">Uncharacterized protein</fullName>
    </submittedName>
</protein>
<dbReference type="AlphaFoldDB" id="A0A150I2X0"/>
<organism evidence="1 2">
    <name type="scientific">Acinetobacter venetianus</name>
    <dbReference type="NCBI Taxonomy" id="52133"/>
    <lineage>
        <taxon>Bacteria</taxon>
        <taxon>Pseudomonadati</taxon>
        <taxon>Pseudomonadota</taxon>
        <taxon>Gammaproteobacteria</taxon>
        <taxon>Moraxellales</taxon>
        <taxon>Moraxellaceae</taxon>
        <taxon>Acinetobacter</taxon>
    </lineage>
</organism>
<dbReference type="EMBL" id="JRUE01000022">
    <property type="protein sequence ID" value="KXZ74207.1"/>
    <property type="molecule type" value="Genomic_DNA"/>
</dbReference>
<proteinExistence type="predicted"/>
<evidence type="ECO:0000313" key="2">
    <source>
        <dbReference type="Proteomes" id="UP000075680"/>
    </source>
</evidence>
<reference evidence="1 2" key="1">
    <citation type="journal article" date="2016" name="Sci. Rep.">
        <title>Genomic and phenotypic characterization of the species Acinetobacter venetianus.</title>
        <authorList>
            <person name="Fondi M."/>
            <person name="Maida I."/>
            <person name="Perrin E."/>
            <person name="Orlandini V."/>
            <person name="La Torre L."/>
            <person name="Bosi E."/>
            <person name="Negroni A."/>
            <person name="Zanaroli G."/>
            <person name="Fava F."/>
            <person name="Decorosi F."/>
            <person name="Giovannetti L."/>
            <person name="Viti C."/>
            <person name="Vaneechoutte M."/>
            <person name="Dijkshoorn L."/>
            <person name="Fani R."/>
        </authorList>
    </citation>
    <scope>NUCLEOTIDE SEQUENCE [LARGE SCALE GENOMIC DNA]</scope>
    <source>
        <strain evidence="1 2">LUH5627</strain>
    </source>
</reference>
<dbReference type="PATRIC" id="fig|52133.18.peg.147"/>
<dbReference type="Proteomes" id="UP000075680">
    <property type="component" value="Unassembled WGS sequence"/>
</dbReference>